<keyword evidence="13" id="KW-0413">Isomerase</keyword>
<evidence type="ECO:0000259" key="10">
    <source>
        <dbReference type="Pfam" id="PF00483"/>
    </source>
</evidence>
<evidence type="ECO:0000313" key="13">
    <source>
        <dbReference type="EMBL" id="GAA6146483.1"/>
    </source>
</evidence>
<feature type="domain" description="Mannose-6-phosphate isomerase type II C-terminal" evidence="11">
    <location>
        <begin position="377"/>
        <end position="489"/>
    </location>
</feature>
<keyword evidence="7" id="KW-0342">GTP-binding</keyword>
<comment type="caution">
    <text evidence="13">The sequence shown here is derived from an EMBL/GenBank/DDBJ whole genome shotgun (WGS) entry which is preliminary data.</text>
</comment>
<dbReference type="CDD" id="cd02213">
    <property type="entry name" value="cupin_PMI_typeII_C"/>
    <property type="match status" value="1"/>
</dbReference>
<evidence type="ECO:0000256" key="1">
    <source>
        <dbReference type="ARBA" id="ARBA00004823"/>
    </source>
</evidence>
<dbReference type="InterPro" id="IPR051161">
    <property type="entry name" value="Mannose-6P_isomerase_type2"/>
</dbReference>
<dbReference type="InterPro" id="IPR001538">
    <property type="entry name" value="Man6P_isomerase-2_C"/>
</dbReference>
<dbReference type="PANTHER" id="PTHR46390:SF1">
    <property type="entry name" value="MANNOSE-1-PHOSPHATE GUANYLYLTRANSFERASE"/>
    <property type="match status" value="1"/>
</dbReference>
<dbReference type="SUPFAM" id="SSF51182">
    <property type="entry name" value="RmlC-like cupins"/>
    <property type="match status" value="1"/>
</dbReference>
<dbReference type="Pfam" id="PF01050">
    <property type="entry name" value="MannoseP_isomer"/>
    <property type="match status" value="1"/>
</dbReference>
<dbReference type="EC" id="2.7.7.13" evidence="3"/>
<dbReference type="Proteomes" id="UP001481413">
    <property type="component" value="Unassembled WGS sequence"/>
</dbReference>
<evidence type="ECO:0000256" key="6">
    <source>
        <dbReference type="ARBA" id="ARBA00022741"/>
    </source>
</evidence>
<evidence type="ECO:0000313" key="14">
    <source>
        <dbReference type="Proteomes" id="UP001481413"/>
    </source>
</evidence>
<feature type="domain" description="MannoseP isomerase/GMP-like beta-helix" evidence="12">
    <location>
        <begin position="318"/>
        <end position="370"/>
    </location>
</feature>
<dbReference type="GO" id="GO:0016853">
    <property type="term" value="F:isomerase activity"/>
    <property type="evidence" value="ECO:0007669"/>
    <property type="project" value="UniProtKB-KW"/>
</dbReference>
<accession>A0ABQ0A260</accession>
<dbReference type="RefSeq" id="WP_353295705.1">
    <property type="nucleotide sequence ID" value="NZ_BAABWH010000008.1"/>
</dbReference>
<dbReference type="InterPro" id="IPR029044">
    <property type="entry name" value="Nucleotide-diphossugar_trans"/>
</dbReference>
<dbReference type="SUPFAM" id="SSF53448">
    <property type="entry name" value="Nucleotide-diphospho-sugar transferases"/>
    <property type="match status" value="1"/>
</dbReference>
<comment type="catalytic activity">
    <reaction evidence="8">
        <text>alpha-D-mannose 1-phosphate + GTP + H(+) = GDP-alpha-D-mannose + diphosphate</text>
        <dbReference type="Rhea" id="RHEA:15229"/>
        <dbReference type="ChEBI" id="CHEBI:15378"/>
        <dbReference type="ChEBI" id="CHEBI:33019"/>
        <dbReference type="ChEBI" id="CHEBI:37565"/>
        <dbReference type="ChEBI" id="CHEBI:57527"/>
        <dbReference type="ChEBI" id="CHEBI:58409"/>
        <dbReference type="EC" id="2.7.7.13"/>
    </reaction>
</comment>
<dbReference type="InterPro" id="IPR006375">
    <property type="entry name" value="Man1P_GuaTrfase/Man6P_Isoase"/>
</dbReference>
<dbReference type="Pfam" id="PF00483">
    <property type="entry name" value="NTP_transferase"/>
    <property type="match status" value="1"/>
</dbReference>
<dbReference type="InterPro" id="IPR014710">
    <property type="entry name" value="RmlC-like_jellyroll"/>
</dbReference>
<dbReference type="Gene3D" id="2.60.120.10">
    <property type="entry name" value="Jelly Rolls"/>
    <property type="match status" value="1"/>
</dbReference>
<keyword evidence="5 13" id="KW-0548">Nucleotidyltransferase</keyword>
<evidence type="ECO:0000256" key="7">
    <source>
        <dbReference type="ARBA" id="ARBA00023134"/>
    </source>
</evidence>
<dbReference type="NCBIfam" id="TIGR01479">
    <property type="entry name" value="GMP_PMI"/>
    <property type="match status" value="1"/>
</dbReference>
<dbReference type="GO" id="GO:0016779">
    <property type="term" value="F:nucleotidyltransferase activity"/>
    <property type="evidence" value="ECO:0007669"/>
    <property type="project" value="UniProtKB-KW"/>
</dbReference>
<dbReference type="Pfam" id="PF22640">
    <property type="entry name" value="ManC_GMP_beta-helix"/>
    <property type="match status" value="1"/>
</dbReference>
<dbReference type="EMBL" id="BAABWH010000008">
    <property type="protein sequence ID" value="GAA6146483.1"/>
    <property type="molecule type" value="Genomic_DNA"/>
</dbReference>
<dbReference type="InterPro" id="IPR005835">
    <property type="entry name" value="NTP_transferase_dom"/>
</dbReference>
<name>A0ABQ0A260_9GAMM</name>
<dbReference type="Gene3D" id="3.90.550.10">
    <property type="entry name" value="Spore Coat Polysaccharide Biosynthesis Protein SpsA, Chain A"/>
    <property type="match status" value="1"/>
</dbReference>
<organism evidence="13 14">
    <name type="scientific">Thalassolituus maritimus</name>
    <dbReference type="NCBI Taxonomy" id="484498"/>
    <lineage>
        <taxon>Bacteria</taxon>
        <taxon>Pseudomonadati</taxon>
        <taxon>Pseudomonadota</taxon>
        <taxon>Gammaproteobacteria</taxon>
        <taxon>Oceanospirillales</taxon>
        <taxon>Oceanospirillaceae</taxon>
        <taxon>Thalassolituus</taxon>
    </lineage>
</organism>
<comment type="similarity">
    <text evidence="2 9">Belongs to the mannose-6-phosphate isomerase type 2 family.</text>
</comment>
<dbReference type="InterPro" id="IPR049577">
    <property type="entry name" value="GMPP_N"/>
</dbReference>
<evidence type="ECO:0000256" key="2">
    <source>
        <dbReference type="ARBA" id="ARBA00006115"/>
    </source>
</evidence>
<evidence type="ECO:0000256" key="3">
    <source>
        <dbReference type="ARBA" id="ARBA00012387"/>
    </source>
</evidence>
<evidence type="ECO:0000256" key="5">
    <source>
        <dbReference type="ARBA" id="ARBA00022695"/>
    </source>
</evidence>
<feature type="domain" description="Nucleotidyl transferase" evidence="10">
    <location>
        <begin position="3"/>
        <end position="302"/>
    </location>
</feature>
<protein>
    <recommendedName>
        <fullName evidence="3">mannose-1-phosphate guanylyltransferase</fullName>
        <ecNumber evidence="3">2.7.7.13</ecNumber>
    </recommendedName>
</protein>
<dbReference type="InterPro" id="IPR054566">
    <property type="entry name" value="ManC/GMP-like_b-helix"/>
</dbReference>
<keyword evidence="4" id="KW-0808">Transferase</keyword>
<dbReference type="CDD" id="cd02509">
    <property type="entry name" value="GDP-M1P_Guanylyltransferase"/>
    <property type="match status" value="1"/>
</dbReference>
<evidence type="ECO:0000259" key="12">
    <source>
        <dbReference type="Pfam" id="PF22640"/>
    </source>
</evidence>
<keyword evidence="14" id="KW-1185">Reference proteome</keyword>
<dbReference type="InterPro" id="IPR011051">
    <property type="entry name" value="RmlC_Cupin_sf"/>
</dbReference>
<evidence type="ECO:0000256" key="9">
    <source>
        <dbReference type="RuleBase" id="RU004190"/>
    </source>
</evidence>
<keyword evidence="6" id="KW-0547">Nucleotide-binding</keyword>
<reference evidence="13 14" key="1">
    <citation type="submission" date="2024-04" db="EMBL/GenBank/DDBJ databases">
        <title>Draft genome sequence of Thalassolituus maritimus NBRC 116585.</title>
        <authorList>
            <person name="Miyakawa T."/>
            <person name="Kusuya Y."/>
            <person name="Miura T."/>
        </authorList>
    </citation>
    <scope>NUCLEOTIDE SEQUENCE [LARGE SCALE GENOMIC DNA]</scope>
    <source>
        <strain evidence="13 14">5NW40-0001</strain>
    </source>
</reference>
<sequence>MTPVILAGGSGERLWPLSRRSFPKQFIGLAADQSLFQQTVRRAASVSDATPIVVVNDEHRFLAAEQLRELGASASILLEPEGRNTAPAIALAAFQAMADFRRQVSDANASCDDTTGSEAPILLVLAADHVIQDVAAFERAVTELEPAVRQGKFGIFGVVPTEPATGFGYIEASADSGRPVAVDRFVEKPDLATARKYVQSGKFYWNSGMFLTRADRYLDELKRFRPDIFAACETAFSTSKTDLDFIRIDSDVFKHCPSDSIDYAVMEPLCAEKGAGQVVMAPLDAGWSDVGSWSSLWQISEKGVDGNALLSAGSPTGKSIMKDTQNTFIVTSDRLVATLGVEDLVVVDTADALLVAHRDRAQDVKAVVAEIREHGYSQYECHREVYRPWGQYDSIGQGAKYQVKRIRVKPGGRLSLQVHQQRAEHWVVVSGTAKVTNGDKTFLVHENESTFIPIGQRHSLENPTSEDIEIIEVQSGSYFGEDDITRLEDLYGRL</sequence>
<dbReference type="PANTHER" id="PTHR46390">
    <property type="entry name" value="MANNOSE-1-PHOSPHATE GUANYLYLTRANSFERASE"/>
    <property type="match status" value="1"/>
</dbReference>
<evidence type="ECO:0000256" key="8">
    <source>
        <dbReference type="ARBA" id="ARBA00047343"/>
    </source>
</evidence>
<evidence type="ECO:0000256" key="4">
    <source>
        <dbReference type="ARBA" id="ARBA00022679"/>
    </source>
</evidence>
<comment type="pathway">
    <text evidence="1">Nucleotide-sugar biosynthesis; GDP-alpha-D-mannose biosynthesis; GDP-alpha-D-mannose from alpha-D-mannose 1-phosphate (GTP route): step 1/1.</text>
</comment>
<gene>
    <name evidence="13" type="ORF">NBRC116585_26010</name>
</gene>
<proteinExistence type="inferred from homology"/>
<evidence type="ECO:0000259" key="11">
    <source>
        <dbReference type="Pfam" id="PF01050"/>
    </source>
</evidence>